<evidence type="ECO:0000313" key="2">
    <source>
        <dbReference type="Proteomes" id="UP001295684"/>
    </source>
</evidence>
<reference evidence="1" key="1">
    <citation type="submission" date="2023-07" db="EMBL/GenBank/DDBJ databases">
        <authorList>
            <consortium name="AG Swart"/>
            <person name="Singh M."/>
            <person name="Singh A."/>
            <person name="Seah K."/>
            <person name="Emmerich C."/>
        </authorList>
    </citation>
    <scope>NUCLEOTIDE SEQUENCE</scope>
    <source>
        <strain evidence="1">DP1</strain>
    </source>
</reference>
<gene>
    <name evidence="1" type="ORF">ECRASSUSDP1_LOCUS26093</name>
</gene>
<protein>
    <submittedName>
        <fullName evidence="1">Uncharacterized protein</fullName>
    </submittedName>
</protein>
<proteinExistence type="predicted"/>
<accession>A0AAD2D9I6</accession>
<dbReference type="EMBL" id="CAMPGE010026899">
    <property type="protein sequence ID" value="CAI2384560.1"/>
    <property type="molecule type" value="Genomic_DNA"/>
</dbReference>
<keyword evidence="2" id="KW-1185">Reference proteome</keyword>
<name>A0AAD2D9I6_EUPCR</name>
<organism evidence="1 2">
    <name type="scientific">Euplotes crassus</name>
    <dbReference type="NCBI Taxonomy" id="5936"/>
    <lineage>
        <taxon>Eukaryota</taxon>
        <taxon>Sar</taxon>
        <taxon>Alveolata</taxon>
        <taxon>Ciliophora</taxon>
        <taxon>Intramacronucleata</taxon>
        <taxon>Spirotrichea</taxon>
        <taxon>Hypotrichia</taxon>
        <taxon>Euplotida</taxon>
        <taxon>Euplotidae</taxon>
        <taxon>Moneuplotes</taxon>
    </lineage>
</organism>
<dbReference type="Proteomes" id="UP001295684">
    <property type="component" value="Unassembled WGS sequence"/>
</dbReference>
<dbReference type="AlphaFoldDB" id="A0AAD2D9I6"/>
<comment type="caution">
    <text evidence="1">The sequence shown here is derived from an EMBL/GenBank/DDBJ whole genome shotgun (WGS) entry which is preliminary data.</text>
</comment>
<evidence type="ECO:0000313" key="1">
    <source>
        <dbReference type="EMBL" id="CAI2384560.1"/>
    </source>
</evidence>
<sequence>MTDKYVSLDPTQQDRYLSSQKNDLIRRRQTALAGEPFGSQAGAPFAVATGLMAYHLLSGKFSFFPLSVKKAPHYGIILGATFLGFHFGRSIAAGVFNDPNARVSSEGKRQYLSGTGPLDKMTK</sequence>